<dbReference type="EMBL" id="JACRWE010000002">
    <property type="protein sequence ID" value="MBC5996082.1"/>
    <property type="molecule type" value="Genomic_DNA"/>
</dbReference>
<organism evidence="1 2">
    <name type="scientific">Romboutsia faecis</name>
    <dbReference type="NCBI Taxonomy" id="2764597"/>
    <lineage>
        <taxon>Bacteria</taxon>
        <taxon>Bacillati</taxon>
        <taxon>Bacillota</taxon>
        <taxon>Clostridia</taxon>
        <taxon>Peptostreptococcales</taxon>
        <taxon>Peptostreptococcaceae</taxon>
        <taxon>Romboutsia</taxon>
    </lineage>
</organism>
<dbReference type="Proteomes" id="UP000609849">
    <property type="component" value="Unassembled WGS sequence"/>
</dbReference>
<gene>
    <name evidence="1" type="ORF">H8923_04855</name>
</gene>
<protein>
    <recommendedName>
        <fullName evidence="3">ComG operon protein 7</fullName>
    </recommendedName>
</protein>
<sequence length="100" mass="11720">MMLAVCIISITIQSSSNFTISNQTNIEMLSIAETYINDKRDLIKYSDTENINFYEEEQLGKYKIVSRVIKNEEYYQCYKLNIRVSLQNKGVEVNTYVTKQ</sequence>
<keyword evidence="2" id="KW-1185">Reference proteome</keyword>
<comment type="caution">
    <text evidence="1">The sequence shown here is derived from an EMBL/GenBank/DDBJ whole genome shotgun (WGS) entry which is preliminary data.</text>
</comment>
<proteinExistence type="predicted"/>
<dbReference type="RefSeq" id="WP_153924155.1">
    <property type="nucleotide sequence ID" value="NZ_JACRWE010000002.1"/>
</dbReference>
<name>A0ABR7JMU4_9FIRM</name>
<evidence type="ECO:0008006" key="3">
    <source>
        <dbReference type="Google" id="ProtNLM"/>
    </source>
</evidence>
<accession>A0ABR7JMU4</accession>
<reference evidence="1 2" key="1">
    <citation type="submission" date="2020-08" db="EMBL/GenBank/DDBJ databases">
        <authorList>
            <person name="Liu C."/>
            <person name="Sun Q."/>
        </authorList>
    </citation>
    <scope>NUCLEOTIDE SEQUENCE [LARGE SCALE GENOMIC DNA]</scope>
    <source>
        <strain evidence="1 2">NSJ-18</strain>
    </source>
</reference>
<evidence type="ECO:0000313" key="2">
    <source>
        <dbReference type="Proteomes" id="UP000609849"/>
    </source>
</evidence>
<evidence type="ECO:0000313" key="1">
    <source>
        <dbReference type="EMBL" id="MBC5996082.1"/>
    </source>
</evidence>